<dbReference type="InterPro" id="IPR050221">
    <property type="entry name" value="26S_Proteasome_ATPase"/>
</dbReference>
<dbReference type="Pfam" id="PF00004">
    <property type="entry name" value="AAA"/>
    <property type="match status" value="1"/>
</dbReference>
<dbReference type="RefSeq" id="WP_066980626.1">
    <property type="nucleotide sequence ID" value="NZ_LUUI01000092.1"/>
</dbReference>
<keyword evidence="6" id="KW-1185">Reference proteome</keyword>
<name>A0A177NGZ8_9GAMM</name>
<sequence length="653" mass="72343">MSQLPPSFMMHSGQELAETVVLNALALFAEMHLPQTPELVNQMQDTRHLQALLQQPQRSWLELVDSLEQILPSLPGTLGQVLRDYRLNAADFFLLSLCGVVESHHQAALLIGLLQQPQQLRPELHLICSICNALFNRPYTPLDVLQHPLLNAGFVNLDGDEPLPLRRLKMVPQLWQLLNGKTIDWPGCRTLSLPEQPLLATEVQQRSDQLLRLIAQGRVKGLVLRGEQQNCLLVAGKLAHELGLQPVVIDASVSQDKQIGILARYGHWLPILKPLLGPGEHLLLPDALTLVTSVVVLGRDGSVDAPGLVEMTVTGLPLLQRQGLWQALLTGFNSAVIAESAQLSAPAIINIAEHAQLQAIQNQESLNPQHLLHARFLQSADQLRLLAQPVERQVDAEMLILPETLSRQLQHLILRCQQRETMAQGLGATLSGGVNNGVRALFIGESGTGKTLAASYLATCFAAPLYRVDLAAVMNKYIGETEKNISLMLDHAADHDVVLLLDEADTLFGKRSDGGETSERFANMLTNFLLTRIEQHPGVIILTSNSQSRIDKAFMRRLDAVLEFPLPDAEQRYRLWQSHFGARSPADEFVKLLAQHCELPGGYIRNAVLNAAVFVEANHPHNLSKASVLQALAWEYQKLGRQLPAQLDRFRRQ</sequence>
<reference evidence="5 6" key="1">
    <citation type="submission" date="2016-03" db="EMBL/GenBank/DDBJ databases">
        <authorList>
            <person name="Ploux O."/>
        </authorList>
    </citation>
    <scope>NUCLEOTIDE SEQUENCE [LARGE SCALE GENOMIC DNA]</scope>
    <source>
        <strain evidence="5 6">R-45370</strain>
    </source>
</reference>
<gene>
    <name evidence="5" type="ORF">A1359_06845</name>
</gene>
<dbReference type="AlphaFoldDB" id="A0A177NGZ8"/>
<organism evidence="5 6">
    <name type="scientific">Methylomonas lenta</name>
    <dbReference type="NCBI Taxonomy" id="980561"/>
    <lineage>
        <taxon>Bacteria</taxon>
        <taxon>Pseudomonadati</taxon>
        <taxon>Pseudomonadota</taxon>
        <taxon>Gammaproteobacteria</taxon>
        <taxon>Methylococcales</taxon>
        <taxon>Methylococcaceae</taxon>
        <taxon>Methylomonas</taxon>
    </lineage>
</organism>
<accession>A0A177NGZ8</accession>
<dbReference type="InterPro" id="IPR027417">
    <property type="entry name" value="P-loop_NTPase"/>
</dbReference>
<comment type="caution">
    <text evidence="5">The sequence shown here is derived from an EMBL/GenBank/DDBJ whole genome shotgun (WGS) entry which is preliminary data.</text>
</comment>
<dbReference type="InterPro" id="IPR003959">
    <property type="entry name" value="ATPase_AAA_core"/>
</dbReference>
<dbReference type="GO" id="GO:0005524">
    <property type="term" value="F:ATP binding"/>
    <property type="evidence" value="ECO:0007669"/>
    <property type="project" value="UniProtKB-KW"/>
</dbReference>
<keyword evidence="2" id="KW-0547">Nucleotide-binding</keyword>
<evidence type="ECO:0000256" key="1">
    <source>
        <dbReference type="ARBA" id="ARBA00006914"/>
    </source>
</evidence>
<feature type="domain" description="AAA+ ATPase" evidence="4">
    <location>
        <begin position="436"/>
        <end position="568"/>
    </location>
</feature>
<dbReference type="SMART" id="SM00382">
    <property type="entry name" value="AAA"/>
    <property type="match status" value="1"/>
</dbReference>
<proteinExistence type="inferred from homology"/>
<dbReference type="Gene3D" id="3.40.50.300">
    <property type="entry name" value="P-loop containing nucleotide triphosphate hydrolases"/>
    <property type="match status" value="1"/>
</dbReference>
<dbReference type="STRING" id="980561.A1359_06845"/>
<evidence type="ECO:0000313" key="6">
    <source>
        <dbReference type="Proteomes" id="UP000078476"/>
    </source>
</evidence>
<evidence type="ECO:0000313" key="5">
    <source>
        <dbReference type="EMBL" id="OAI16904.1"/>
    </source>
</evidence>
<dbReference type="Proteomes" id="UP000078476">
    <property type="component" value="Unassembled WGS sequence"/>
</dbReference>
<dbReference type="OrthoDB" id="9809379at2"/>
<evidence type="ECO:0000256" key="3">
    <source>
        <dbReference type="ARBA" id="ARBA00022840"/>
    </source>
</evidence>
<evidence type="ECO:0000256" key="2">
    <source>
        <dbReference type="ARBA" id="ARBA00022741"/>
    </source>
</evidence>
<comment type="similarity">
    <text evidence="1">Belongs to the AAA ATPase family.</text>
</comment>
<dbReference type="EMBL" id="LUUI01000092">
    <property type="protein sequence ID" value="OAI16904.1"/>
    <property type="molecule type" value="Genomic_DNA"/>
</dbReference>
<protein>
    <recommendedName>
        <fullName evidence="4">AAA+ ATPase domain-containing protein</fullName>
    </recommendedName>
</protein>
<evidence type="ECO:0000259" key="4">
    <source>
        <dbReference type="SMART" id="SM00382"/>
    </source>
</evidence>
<dbReference type="PANTHER" id="PTHR23073">
    <property type="entry name" value="26S PROTEASOME REGULATORY SUBUNIT"/>
    <property type="match status" value="1"/>
</dbReference>
<dbReference type="CDD" id="cd19481">
    <property type="entry name" value="RecA-like_protease"/>
    <property type="match status" value="1"/>
</dbReference>
<dbReference type="SUPFAM" id="SSF52540">
    <property type="entry name" value="P-loop containing nucleoside triphosphate hydrolases"/>
    <property type="match status" value="1"/>
</dbReference>
<dbReference type="InterPro" id="IPR003593">
    <property type="entry name" value="AAA+_ATPase"/>
</dbReference>
<keyword evidence="3" id="KW-0067">ATP-binding</keyword>
<dbReference type="GO" id="GO:0016887">
    <property type="term" value="F:ATP hydrolysis activity"/>
    <property type="evidence" value="ECO:0007669"/>
    <property type="project" value="InterPro"/>
</dbReference>